<protein>
    <submittedName>
        <fullName evidence="3">BQ5605_C017g08541 protein</fullName>
    </submittedName>
</protein>
<dbReference type="PANTHER" id="PTHR45786">
    <property type="entry name" value="DNA BINDING PROTEIN-LIKE"/>
    <property type="match status" value="1"/>
</dbReference>
<dbReference type="EMBL" id="FQNC01000017">
    <property type="protein sequence ID" value="SGY20231.1"/>
    <property type="molecule type" value="Genomic_DNA"/>
</dbReference>
<dbReference type="Proteomes" id="UP000249464">
    <property type="component" value="Unassembled WGS sequence"/>
</dbReference>
<dbReference type="InterPro" id="IPR038765">
    <property type="entry name" value="Papain-like_cys_pep_sf"/>
</dbReference>
<keyword evidence="4" id="KW-1185">Reference proteome</keyword>
<feature type="region of interest" description="Disordered" evidence="1">
    <location>
        <begin position="683"/>
        <end position="755"/>
    </location>
</feature>
<dbReference type="InterPro" id="IPR025476">
    <property type="entry name" value="Helitron_helicase-like"/>
</dbReference>
<feature type="domain" description="Helitron helicase-like" evidence="2">
    <location>
        <begin position="205"/>
        <end position="326"/>
    </location>
</feature>
<feature type="compositionally biased region" description="Low complexity" evidence="1">
    <location>
        <begin position="683"/>
        <end position="698"/>
    </location>
</feature>
<proteinExistence type="predicted"/>
<sequence length="1355" mass="150612">MPRRSRDAVKDPVCFGYFDAFTIDSAHSRRTLGDLIPAVNQRPTFAKTWLICPAEATDIQLGPEGADSRIQGSTLTKLDSTLRTGNRLLAEIDAPTTFLRRAPKWGCLSAIPGRSWTQDLILQVHGDRCPDGRPKYPIVSSLHPSAMPLRYPLLFPAEEDSFHLNIPLCAFNQIGPLFAKRPRRGGRGRREWGSRWRVSRSQLFAYYLHKRDEYFSIPHCTQRAFLAFVMTDTPRSRPIDSTYLQLDQKNLRLTTSQGIISLTPNQVGCSVILGSTFKNRPRESTQRYQDAMACVVKHGMPSLFIMVTCNPEWPEIKAALGPNDQACNRDYYLNDDDFDRSSLLTNMTVAELLAFDVAPADASLHIELSKDEPTQYSTLTYPTLQTRDAFLATDALINARKKGYRSLAVGSTCLPLGADRLWSEYDRAKDVQSWALRAQRWMDKLSLSTKLTADWNEFGLSPEILKSVHQSFSWPLVFISYLRQLAYSRLYPGHDWLGEAAVNLSIESVLRAGRVQNPDFETTYGLIPSTVIFWVMARPPDSDPHSIFKACFFGPPNQYRNLIELGDCMRNTPTSKSIWFLPLCSDSHWVLARINMHKRTWSVINSLSATPITAATRTAAEQQEDSYSCRPATINAVETEVLGIGSFNAARAHMSLPRQFCRLSSLVGAVEDPKEIESIAATGAKSKAKSGRGSAAGTLSSKSTSAESGKAATIKPTNQRVASSSKNPPTSRLQTNFTKASKPTKARELTPEEHTTWARDHPPLFRRLTKYVAGDTLLSAIYRRHHGLEEILDDKGQGTVCLRLAQGVASGEFDGANILEGLVKAATVKHDRMVQGKSMRGFVRSELLRDFEQAMALASPMALRVLQATIGASTSRKLQMRLGLDKSDMDRVCAKLEADGLTFNLHVDDTNCRSRMRTTPYYSEDLSLERELRMKGIFRHELIGSIGPPRIYETSGELPDMFSGPDPPVAGTKIRAYMIATNDVGSPAQVFAAFVIGETTNAEDATKQLHSVKQESIKRRVAHLLVSISADGAASEGVLQRNVAVLLRDQGGAVAQTGSRNVSSHTLPSPDPDGVFPEITISTVNVAETPIVFCRDEKHLAKCLRNAIDSGARLLFGGLGCTKNSTPMPSYISSYVASYTMPSRTGRFSPLSVSGCCSLSGIRSRRGMTLSEVAPDLALTRSSPKKRLMGSGRWLTQQLLSSATTENFGRRNRSFPGGMAQKWWTKGWAERRSKGDKLAREVVWVWVDADQWMGWLKGMYLVNWGKRPGIVVSDPKELAYWNRDLSFEPITSDTVYETIEQGILTNRLKPLSSRSLFDRLAHRLALLTDSSFKSYFSSHPFALVFFIISSWVAGW</sequence>
<dbReference type="Pfam" id="PF14214">
    <property type="entry name" value="Helitron_like_N"/>
    <property type="match status" value="1"/>
</dbReference>
<gene>
    <name evidence="3" type="primary">BQ5605_C017g08541</name>
    <name evidence="3" type="ORF">BQ5605_C017G08541</name>
</gene>
<evidence type="ECO:0000259" key="2">
    <source>
        <dbReference type="Pfam" id="PF14214"/>
    </source>
</evidence>
<accession>A0A2X0MPT9</accession>
<organism evidence="3 4">
    <name type="scientific">Microbotryum silenes-dioicae</name>
    <dbReference type="NCBI Taxonomy" id="796604"/>
    <lineage>
        <taxon>Eukaryota</taxon>
        <taxon>Fungi</taxon>
        <taxon>Dikarya</taxon>
        <taxon>Basidiomycota</taxon>
        <taxon>Pucciniomycotina</taxon>
        <taxon>Microbotryomycetes</taxon>
        <taxon>Microbotryales</taxon>
        <taxon>Microbotryaceae</taxon>
        <taxon>Microbotryum</taxon>
    </lineage>
</organism>
<evidence type="ECO:0000313" key="3">
    <source>
        <dbReference type="EMBL" id="SGY20231.1"/>
    </source>
</evidence>
<reference evidence="3 4" key="1">
    <citation type="submission" date="2016-11" db="EMBL/GenBank/DDBJ databases">
        <authorList>
            <person name="Jaros S."/>
            <person name="Januszkiewicz K."/>
            <person name="Wedrychowicz H."/>
        </authorList>
    </citation>
    <scope>NUCLEOTIDE SEQUENCE [LARGE SCALE GENOMIC DNA]</scope>
</reference>
<dbReference type="Gene3D" id="3.40.395.10">
    <property type="entry name" value="Adenoviral Proteinase, Chain A"/>
    <property type="match status" value="1"/>
</dbReference>
<evidence type="ECO:0000313" key="4">
    <source>
        <dbReference type="Proteomes" id="UP000249464"/>
    </source>
</evidence>
<evidence type="ECO:0000256" key="1">
    <source>
        <dbReference type="SAM" id="MobiDB-lite"/>
    </source>
</evidence>
<feature type="compositionally biased region" description="Basic and acidic residues" evidence="1">
    <location>
        <begin position="745"/>
        <end position="755"/>
    </location>
</feature>
<dbReference type="PANTHER" id="PTHR45786:SF74">
    <property type="entry name" value="ATP-DEPENDENT DNA HELICASE"/>
    <property type="match status" value="1"/>
</dbReference>
<name>A0A2X0MPT9_9BASI</name>
<feature type="compositionally biased region" description="Polar residues" evidence="1">
    <location>
        <begin position="715"/>
        <end position="741"/>
    </location>
</feature>
<dbReference type="SUPFAM" id="SSF54001">
    <property type="entry name" value="Cysteine proteinases"/>
    <property type="match status" value="1"/>
</dbReference>